<sequence length="191" mass="20511">MALSWNFTNFIIRISAGSKGRGRVSHPKIGYDTTATWQGVVAANKREMVDHLAETACYRGIAKVLGRGRRVCFALSGKSGLSTPEPMACSSNLACHATRSKDGDRAVSPTRDASQGYDLKERSATTWPAVSTDCHLTKSFSLVGLRKLSLTIGKISEGISFTTIFGPISEGRGASAAKMKRDGGSEMIREH</sequence>
<accession>A0A0J6YIN0</accession>
<feature type="region of interest" description="Disordered" evidence="1">
    <location>
        <begin position="172"/>
        <end position="191"/>
    </location>
</feature>
<dbReference type="AlphaFoldDB" id="A0A0J6YIN0"/>
<evidence type="ECO:0000256" key="1">
    <source>
        <dbReference type="SAM" id="MobiDB-lite"/>
    </source>
</evidence>
<protein>
    <submittedName>
        <fullName evidence="2">Uncharacterized protein</fullName>
    </submittedName>
</protein>
<reference evidence="3" key="1">
    <citation type="journal article" date="2010" name="Genome Res.">
        <title>Population genomic sequencing of Coccidioides fungi reveals recent hybridization and transposon control.</title>
        <authorList>
            <person name="Neafsey D.E."/>
            <person name="Barker B.M."/>
            <person name="Sharpton T.J."/>
            <person name="Stajich J.E."/>
            <person name="Park D.J."/>
            <person name="Whiston E."/>
            <person name="Hung C.-Y."/>
            <person name="McMahan C."/>
            <person name="White J."/>
            <person name="Sykes S."/>
            <person name="Heiman D."/>
            <person name="Young S."/>
            <person name="Zeng Q."/>
            <person name="Abouelleil A."/>
            <person name="Aftuck L."/>
            <person name="Bessette D."/>
            <person name="Brown A."/>
            <person name="FitzGerald M."/>
            <person name="Lui A."/>
            <person name="Macdonald J.P."/>
            <person name="Priest M."/>
            <person name="Orbach M.J."/>
            <person name="Galgiani J.N."/>
            <person name="Kirkland T.N."/>
            <person name="Cole G.T."/>
            <person name="Birren B.W."/>
            <person name="Henn M.R."/>
            <person name="Taylor J.W."/>
            <person name="Rounsley S.D."/>
        </authorList>
    </citation>
    <scope>NUCLEOTIDE SEQUENCE [LARGE SCALE GENOMIC DNA]</scope>
    <source>
        <strain evidence="3">RMSCC 2394</strain>
    </source>
</reference>
<dbReference type="EMBL" id="DS028097">
    <property type="protein sequence ID" value="KMP07480.1"/>
    <property type="molecule type" value="Genomic_DNA"/>
</dbReference>
<proteinExistence type="predicted"/>
<organism evidence="2 3">
    <name type="scientific">Coccidioides immitis RMSCC 2394</name>
    <dbReference type="NCBI Taxonomy" id="404692"/>
    <lineage>
        <taxon>Eukaryota</taxon>
        <taxon>Fungi</taxon>
        <taxon>Dikarya</taxon>
        <taxon>Ascomycota</taxon>
        <taxon>Pezizomycotina</taxon>
        <taxon>Eurotiomycetes</taxon>
        <taxon>Eurotiomycetidae</taxon>
        <taxon>Onygenales</taxon>
        <taxon>Onygenaceae</taxon>
        <taxon>Coccidioides</taxon>
    </lineage>
</organism>
<name>A0A0J6YIN0_COCIT</name>
<dbReference type="Proteomes" id="UP000054565">
    <property type="component" value="Unassembled WGS sequence"/>
</dbReference>
<evidence type="ECO:0000313" key="3">
    <source>
        <dbReference type="Proteomes" id="UP000054565"/>
    </source>
</evidence>
<gene>
    <name evidence="2" type="ORF">CIRG_07161</name>
</gene>
<feature type="region of interest" description="Disordered" evidence="1">
    <location>
        <begin position="100"/>
        <end position="119"/>
    </location>
</feature>
<evidence type="ECO:0000313" key="2">
    <source>
        <dbReference type="EMBL" id="KMP07480.1"/>
    </source>
</evidence>
<feature type="compositionally biased region" description="Basic and acidic residues" evidence="1">
    <location>
        <begin position="179"/>
        <end position="191"/>
    </location>
</feature>